<dbReference type="RefSeq" id="WP_193638860.1">
    <property type="nucleotide sequence ID" value="NZ_JADCSA010000013.1"/>
</dbReference>
<dbReference type="Proteomes" id="UP000756387">
    <property type="component" value="Unassembled WGS sequence"/>
</dbReference>
<dbReference type="EMBL" id="JADCSA010000013">
    <property type="protein sequence ID" value="MBE7325528.1"/>
    <property type="molecule type" value="Genomic_DNA"/>
</dbReference>
<keyword evidence="3" id="KW-1185">Reference proteome</keyword>
<feature type="compositionally biased region" description="Low complexity" evidence="1">
    <location>
        <begin position="145"/>
        <end position="157"/>
    </location>
</feature>
<protein>
    <submittedName>
        <fullName evidence="2">Uncharacterized protein</fullName>
    </submittedName>
</protein>
<evidence type="ECO:0000313" key="3">
    <source>
        <dbReference type="Proteomes" id="UP000756387"/>
    </source>
</evidence>
<sequence length="219" mass="24492">MYRLEQQFHLDPDSDDEYRPVACYDPPDTFSFEIFRASTTVTPPAWEYIGTVCLGSADEVTQQVTTEDVQREFRRITWPAATLHIQPADGETLVNLPTVFHADNDDPHTQTVTLLGQTVVIEATPIQWTWHWAQPNDGAPPADLTPHTTTHPGAPHPRATITHAYRTSGTTRHPSVDVTYQGRYRLNNGAWQDIPDTHTVPGTPDQPLDVLEARPALVP</sequence>
<proteinExistence type="predicted"/>
<reference evidence="2 3" key="1">
    <citation type="submission" date="2020-10" db="EMBL/GenBank/DDBJ databases">
        <title>Nocardioides sp. isolated from sludge.</title>
        <authorList>
            <person name="Zhang X."/>
        </authorList>
    </citation>
    <scope>NUCLEOTIDE SEQUENCE [LARGE SCALE GENOMIC DNA]</scope>
    <source>
        <strain evidence="2 3">Y6</strain>
    </source>
</reference>
<name>A0ABR9RVC6_9ACTN</name>
<evidence type="ECO:0000256" key="1">
    <source>
        <dbReference type="SAM" id="MobiDB-lite"/>
    </source>
</evidence>
<organism evidence="2 3">
    <name type="scientific">Nocardioides malaquae</name>
    <dbReference type="NCBI Taxonomy" id="2773426"/>
    <lineage>
        <taxon>Bacteria</taxon>
        <taxon>Bacillati</taxon>
        <taxon>Actinomycetota</taxon>
        <taxon>Actinomycetes</taxon>
        <taxon>Propionibacteriales</taxon>
        <taxon>Nocardioidaceae</taxon>
        <taxon>Nocardioides</taxon>
    </lineage>
</organism>
<feature type="region of interest" description="Disordered" evidence="1">
    <location>
        <begin position="134"/>
        <end position="160"/>
    </location>
</feature>
<evidence type="ECO:0000313" key="2">
    <source>
        <dbReference type="EMBL" id="MBE7325528.1"/>
    </source>
</evidence>
<gene>
    <name evidence="2" type="ORF">IEQ44_12790</name>
</gene>
<comment type="caution">
    <text evidence="2">The sequence shown here is derived from an EMBL/GenBank/DDBJ whole genome shotgun (WGS) entry which is preliminary data.</text>
</comment>
<accession>A0ABR9RVC6</accession>